<dbReference type="HOGENOM" id="CLU_3255881_0_0_10"/>
<dbReference type="EMBL" id="ACUZ02000022">
    <property type="protein sequence ID" value="EFB32557.1"/>
    <property type="molecule type" value="Genomic_DNA"/>
</dbReference>
<evidence type="ECO:0000313" key="1">
    <source>
        <dbReference type="EMBL" id="EFB32557.1"/>
    </source>
</evidence>
<protein>
    <submittedName>
        <fullName evidence="1">Uncharacterized protein</fullName>
    </submittedName>
</protein>
<dbReference type="AlphaFoldDB" id="D1QQ59"/>
<comment type="caution">
    <text evidence="1">The sequence shown here is derived from an EMBL/GenBank/DDBJ whole genome shotgun (WGS) entry which is preliminary data.</text>
</comment>
<evidence type="ECO:0000313" key="2">
    <source>
        <dbReference type="Proteomes" id="UP000004079"/>
    </source>
</evidence>
<accession>D1QQ59</accession>
<proteinExistence type="predicted"/>
<gene>
    <name evidence="1" type="ORF">HMPREF0971_01107</name>
</gene>
<name>D1QQ59_9BACT</name>
<organism evidence="1 2">
    <name type="scientific">Segatella oris F0302</name>
    <dbReference type="NCBI Taxonomy" id="649760"/>
    <lineage>
        <taxon>Bacteria</taxon>
        <taxon>Pseudomonadati</taxon>
        <taxon>Bacteroidota</taxon>
        <taxon>Bacteroidia</taxon>
        <taxon>Bacteroidales</taxon>
        <taxon>Prevotellaceae</taxon>
        <taxon>Segatella</taxon>
    </lineage>
</organism>
<dbReference type="Proteomes" id="UP000004079">
    <property type="component" value="Unassembled WGS sequence"/>
</dbReference>
<reference evidence="1 2" key="1">
    <citation type="submission" date="2009-11" db="EMBL/GenBank/DDBJ databases">
        <authorList>
            <person name="Weinstock G."/>
            <person name="Sodergren E."/>
            <person name="Clifton S."/>
            <person name="Fulton L."/>
            <person name="Fulton B."/>
            <person name="Courtney L."/>
            <person name="Fronick C."/>
            <person name="Harrison M."/>
            <person name="Strong C."/>
            <person name="Farmer C."/>
            <person name="Delahaunty K."/>
            <person name="Markovic C."/>
            <person name="Hall O."/>
            <person name="Minx P."/>
            <person name="Tomlinson C."/>
            <person name="Mitreva M."/>
            <person name="Nelson J."/>
            <person name="Hou S."/>
            <person name="Wollam A."/>
            <person name="Pepin K.H."/>
            <person name="Johnson M."/>
            <person name="Bhonagiri V."/>
            <person name="Nash W.E."/>
            <person name="Warren W."/>
            <person name="Chinwalla A."/>
            <person name="Mardis E.R."/>
            <person name="Wilson R.K."/>
        </authorList>
    </citation>
    <scope>NUCLEOTIDE SEQUENCE [LARGE SCALE GENOMIC DNA]</scope>
    <source>
        <strain evidence="1 2">F0302</strain>
    </source>
</reference>
<sequence length="42" mass="5038">MLYDLPYWYQWHGNFNVQNARKAGQEELEKGLHGCCLRLLEL</sequence>